<dbReference type="InterPro" id="IPR001633">
    <property type="entry name" value="EAL_dom"/>
</dbReference>
<protein>
    <recommendedName>
        <fullName evidence="7">EAL domain-containing protein</fullName>
    </recommendedName>
</protein>
<feature type="transmembrane region" description="Helical" evidence="6">
    <location>
        <begin position="163"/>
        <end position="185"/>
    </location>
</feature>
<dbReference type="PATRIC" id="fig|1453496.5.peg.1487"/>
<evidence type="ECO:0000313" key="9">
    <source>
        <dbReference type="Proteomes" id="UP000029986"/>
    </source>
</evidence>
<feature type="domain" description="EAL" evidence="7">
    <location>
        <begin position="488"/>
        <end position="730"/>
    </location>
</feature>
<feature type="transmembrane region" description="Helical" evidence="6">
    <location>
        <begin position="6"/>
        <end position="24"/>
    </location>
</feature>
<dbReference type="HOGENOM" id="CLU_023566_2_0_6"/>
<keyword evidence="3 6" id="KW-0812">Transmembrane</keyword>
<dbReference type="InterPro" id="IPR007895">
    <property type="entry name" value="MASE1"/>
</dbReference>
<dbReference type="Pfam" id="PF05231">
    <property type="entry name" value="MASE1"/>
    <property type="match status" value="1"/>
</dbReference>
<sequence length="730" mass="84000">MRNTIIRLQEMIVPMLICIVLLPLSREFSPMANIQGNAIFLLYLPLALAISVVMLFGMKGFAPLFIVYTFYYSTLNIMSLTEAVVLSLCYGLPLWGSFCVMDRIVGVRWRYDIDSMTSRALGIRMFVFGFLYPLACKGMMLAFGSVLDMSPVMERYFSYKLDMFAVVNVEALVLSSIAISPAYYYTLRMLLNRNYAKKFFNQCLRDAFSREKHCVTFIWLGILLGALFAICFPAQQNFNVSYFIPLLFILFTYGIFRFGHRVILLMWSFTSLCLFIFNSNFSVELNSSYQIAFLSASLIAFTVSIFYMAVMFKRSEVMKRVYMHLARIDPMVGLANIRSLSEYIESHPKGTLCFLRLTNLEALSRYHGMMMRVDTKRRIAAVIKPLLKPGEDIYQLPGCELLLYLDTTDNVNRIHLIRQCLCDAELSWNDNPVMLRYGIAYTQFDATKESLYTRVGKLHHLSERASLENEVISLEENTESIREEVSERVVWLRKITTALLENRLELYAQPIVHSGGKSYYEILARLLDNGEVIPPSKFIPLISEFNLCAQFDLLMVENVVKHISEAKLDTSNTCFSVNLMPLTLMQRDTAPRIIEIFEHYHVRPEAIIFEITEEQHLVNENIEHSTIKALRDYHFKIAIDDFGTGFSNYQRLKSLNADVVKIDGVFVKDIVNNSLDQLIIKSICDIAREKKLQVVAEYVESQEQLEMLQQLGVQYLQGFLLGEPKPLISF</sequence>
<dbReference type="SMART" id="SM00267">
    <property type="entry name" value="GGDEF"/>
    <property type="match status" value="1"/>
</dbReference>
<dbReference type="InterPro" id="IPR050706">
    <property type="entry name" value="Cyclic-di-GMP_PDE-like"/>
</dbReference>
<dbReference type="GO" id="GO:0005886">
    <property type="term" value="C:plasma membrane"/>
    <property type="evidence" value="ECO:0007669"/>
    <property type="project" value="UniProtKB-SubCell"/>
</dbReference>
<feature type="transmembrane region" description="Helical" evidence="6">
    <location>
        <begin position="263"/>
        <end position="283"/>
    </location>
</feature>
<feature type="transmembrane region" description="Helical" evidence="6">
    <location>
        <begin position="214"/>
        <end position="234"/>
    </location>
</feature>
<feature type="transmembrane region" description="Helical" evidence="6">
    <location>
        <begin position="289"/>
        <end position="310"/>
    </location>
</feature>
<dbReference type="KEGG" id="hav:AT03_07490"/>
<feature type="transmembrane region" description="Helical" evidence="6">
    <location>
        <begin position="240"/>
        <end position="256"/>
    </location>
</feature>
<reference evidence="8 9" key="1">
    <citation type="journal article" date="2014" name="Gut Pathog.">
        <title>Gene clusters of Hafnia alvei strain FB1 important in survival and pathogenesis: a draft genome perspective.</title>
        <authorList>
            <person name="Tan J.Y."/>
            <person name="Yin W.F."/>
            <person name="Chan K.G."/>
        </authorList>
    </citation>
    <scope>NUCLEOTIDE SEQUENCE [LARGE SCALE GENOMIC DNA]</scope>
    <source>
        <strain evidence="8 9">FB1</strain>
    </source>
</reference>
<dbReference type="PANTHER" id="PTHR33121:SF74">
    <property type="entry name" value="CYCLIC DI-GMP PHOSPHODIESTERASE PDEA-RELATED"/>
    <property type="match status" value="1"/>
</dbReference>
<dbReference type="OrthoDB" id="5900110at2"/>
<proteinExistence type="predicted"/>
<dbReference type="SMART" id="SM00052">
    <property type="entry name" value="EAL"/>
    <property type="match status" value="1"/>
</dbReference>
<dbReference type="Gene3D" id="3.20.20.450">
    <property type="entry name" value="EAL domain"/>
    <property type="match status" value="1"/>
</dbReference>
<keyword evidence="9" id="KW-1185">Reference proteome</keyword>
<dbReference type="SUPFAM" id="SSF141868">
    <property type="entry name" value="EAL domain-like"/>
    <property type="match status" value="1"/>
</dbReference>
<feature type="transmembrane region" description="Helical" evidence="6">
    <location>
        <begin position="121"/>
        <end position="143"/>
    </location>
</feature>
<keyword evidence="4 6" id="KW-1133">Transmembrane helix</keyword>
<evidence type="ECO:0000256" key="4">
    <source>
        <dbReference type="ARBA" id="ARBA00022989"/>
    </source>
</evidence>
<accession>A0A097R0J6</accession>
<dbReference type="PANTHER" id="PTHR33121">
    <property type="entry name" value="CYCLIC DI-GMP PHOSPHODIESTERASE PDEF"/>
    <property type="match status" value="1"/>
</dbReference>
<keyword evidence="5 6" id="KW-0472">Membrane</keyword>
<evidence type="ECO:0000259" key="7">
    <source>
        <dbReference type="PROSITE" id="PS50883"/>
    </source>
</evidence>
<feature type="transmembrane region" description="Helical" evidence="6">
    <location>
        <begin position="36"/>
        <end position="57"/>
    </location>
</feature>
<dbReference type="eggNOG" id="COG2200">
    <property type="taxonomic scope" value="Bacteria"/>
</dbReference>
<dbReference type="EMBL" id="CP009706">
    <property type="protein sequence ID" value="AIU72241.1"/>
    <property type="molecule type" value="Genomic_DNA"/>
</dbReference>
<name>A0A097R0J6_HAFAL</name>
<evidence type="ECO:0000256" key="1">
    <source>
        <dbReference type="ARBA" id="ARBA00004651"/>
    </source>
</evidence>
<feature type="transmembrane region" description="Helical" evidence="6">
    <location>
        <begin position="77"/>
        <end position="100"/>
    </location>
</feature>
<dbReference type="CDD" id="cd01948">
    <property type="entry name" value="EAL"/>
    <property type="match status" value="1"/>
</dbReference>
<comment type="subcellular location">
    <subcellularLocation>
        <location evidence="1">Cell membrane</location>
        <topology evidence="1">Multi-pass membrane protein</topology>
    </subcellularLocation>
</comment>
<dbReference type="InterPro" id="IPR000160">
    <property type="entry name" value="GGDEF_dom"/>
</dbReference>
<dbReference type="GO" id="GO:0071111">
    <property type="term" value="F:cyclic-guanylate-specific phosphodiesterase activity"/>
    <property type="evidence" value="ECO:0007669"/>
    <property type="project" value="InterPro"/>
</dbReference>
<evidence type="ECO:0000256" key="2">
    <source>
        <dbReference type="ARBA" id="ARBA00022475"/>
    </source>
</evidence>
<evidence type="ECO:0000313" key="8">
    <source>
        <dbReference type="EMBL" id="AIU72241.1"/>
    </source>
</evidence>
<organism evidence="8 9">
    <name type="scientific">Hafnia alvei FB1</name>
    <dbReference type="NCBI Taxonomy" id="1453496"/>
    <lineage>
        <taxon>Bacteria</taxon>
        <taxon>Pseudomonadati</taxon>
        <taxon>Pseudomonadota</taxon>
        <taxon>Gammaproteobacteria</taxon>
        <taxon>Enterobacterales</taxon>
        <taxon>Hafniaceae</taxon>
        <taxon>Hafnia</taxon>
    </lineage>
</organism>
<dbReference type="Proteomes" id="UP000029986">
    <property type="component" value="Chromosome"/>
</dbReference>
<dbReference type="AlphaFoldDB" id="A0A097R0J6"/>
<dbReference type="Pfam" id="PF00563">
    <property type="entry name" value="EAL"/>
    <property type="match status" value="1"/>
</dbReference>
<gene>
    <name evidence="8" type="ORF">AT03_07490</name>
</gene>
<evidence type="ECO:0000256" key="6">
    <source>
        <dbReference type="SAM" id="Phobius"/>
    </source>
</evidence>
<evidence type="ECO:0000256" key="5">
    <source>
        <dbReference type="ARBA" id="ARBA00023136"/>
    </source>
</evidence>
<evidence type="ECO:0000256" key="3">
    <source>
        <dbReference type="ARBA" id="ARBA00022692"/>
    </source>
</evidence>
<keyword evidence="2" id="KW-1003">Cell membrane</keyword>
<dbReference type="PROSITE" id="PS50883">
    <property type="entry name" value="EAL"/>
    <property type="match status" value="1"/>
</dbReference>
<dbReference type="InterPro" id="IPR035919">
    <property type="entry name" value="EAL_sf"/>
</dbReference>